<organism evidence="1 2">
    <name type="scientific">Armillaria tabescens</name>
    <name type="common">Ringless honey mushroom</name>
    <name type="synonym">Agaricus tabescens</name>
    <dbReference type="NCBI Taxonomy" id="1929756"/>
    <lineage>
        <taxon>Eukaryota</taxon>
        <taxon>Fungi</taxon>
        <taxon>Dikarya</taxon>
        <taxon>Basidiomycota</taxon>
        <taxon>Agaricomycotina</taxon>
        <taxon>Agaricomycetes</taxon>
        <taxon>Agaricomycetidae</taxon>
        <taxon>Agaricales</taxon>
        <taxon>Marasmiineae</taxon>
        <taxon>Physalacriaceae</taxon>
        <taxon>Desarmillaria</taxon>
    </lineage>
</organism>
<dbReference type="GeneID" id="85365532"/>
<evidence type="ECO:0000313" key="2">
    <source>
        <dbReference type="Proteomes" id="UP001175211"/>
    </source>
</evidence>
<protein>
    <recommendedName>
        <fullName evidence="3">AB hydrolase-1 domain-containing protein</fullName>
    </recommendedName>
</protein>
<comment type="caution">
    <text evidence="1">The sequence shown here is derived from an EMBL/GenBank/DDBJ whole genome shotgun (WGS) entry which is preliminary data.</text>
</comment>
<accession>A0AA39N5B5</accession>
<dbReference type="RefSeq" id="XP_060330246.1">
    <property type="nucleotide sequence ID" value="XM_060481984.1"/>
</dbReference>
<dbReference type="SUPFAM" id="SSF53474">
    <property type="entry name" value="alpha/beta-Hydrolases"/>
    <property type="match status" value="1"/>
</dbReference>
<name>A0AA39N5B5_ARMTA</name>
<dbReference type="AlphaFoldDB" id="A0AA39N5B5"/>
<dbReference type="EMBL" id="JAUEPS010000019">
    <property type="protein sequence ID" value="KAK0457954.1"/>
    <property type="molecule type" value="Genomic_DNA"/>
</dbReference>
<dbReference type="Gene3D" id="3.40.50.1820">
    <property type="entry name" value="alpha/beta hydrolase"/>
    <property type="match status" value="1"/>
</dbReference>
<proteinExistence type="predicted"/>
<gene>
    <name evidence="1" type="ORF">EV420DRAFT_402888</name>
</gene>
<evidence type="ECO:0008006" key="3">
    <source>
        <dbReference type="Google" id="ProtNLM"/>
    </source>
</evidence>
<evidence type="ECO:0000313" key="1">
    <source>
        <dbReference type="EMBL" id="KAK0457954.1"/>
    </source>
</evidence>
<keyword evidence="2" id="KW-1185">Reference proteome</keyword>
<sequence length="169" mass="18619">MPIASVESSTGKIVFNYTISTPSASSTTSIDECLPTLLFIHAVYHGQQIFQRQFEDPQIRRFNCVALDLRLHGLTTSDEIPEGYSAREAAEDVALFMDEIDLPACHIVGFVDGHHGGDQPRCLLPQQSRFSFPRVAAGAGGDIADGRREVAECWKGALQDRRTRYGGHL</sequence>
<reference evidence="1" key="1">
    <citation type="submission" date="2023-06" db="EMBL/GenBank/DDBJ databases">
        <authorList>
            <consortium name="Lawrence Berkeley National Laboratory"/>
            <person name="Ahrendt S."/>
            <person name="Sahu N."/>
            <person name="Indic B."/>
            <person name="Wong-Bajracharya J."/>
            <person name="Merenyi Z."/>
            <person name="Ke H.-M."/>
            <person name="Monk M."/>
            <person name="Kocsube S."/>
            <person name="Drula E."/>
            <person name="Lipzen A."/>
            <person name="Balint B."/>
            <person name="Henrissat B."/>
            <person name="Andreopoulos B."/>
            <person name="Martin F.M."/>
            <person name="Harder C.B."/>
            <person name="Rigling D."/>
            <person name="Ford K.L."/>
            <person name="Foster G.D."/>
            <person name="Pangilinan J."/>
            <person name="Papanicolaou A."/>
            <person name="Barry K."/>
            <person name="LaButti K."/>
            <person name="Viragh M."/>
            <person name="Koriabine M."/>
            <person name="Yan M."/>
            <person name="Riley R."/>
            <person name="Champramary S."/>
            <person name="Plett K.L."/>
            <person name="Tsai I.J."/>
            <person name="Slot J."/>
            <person name="Sipos G."/>
            <person name="Plett J."/>
            <person name="Nagy L.G."/>
            <person name="Grigoriev I.V."/>
        </authorList>
    </citation>
    <scope>NUCLEOTIDE SEQUENCE</scope>
    <source>
        <strain evidence="1">CCBAS 213</strain>
    </source>
</reference>
<dbReference type="Proteomes" id="UP001175211">
    <property type="component" value="Unassembled WGS sequence"/>
</dbReference>
<dbReference type="InterPro" id="IPR029058">
    <property type="entry name" value="AB_hydrolase_fold"/>
</dbReference>